<feature type="chain" id="PRO_5038513387" description="Endoglucanase" evidence="9">
    <location>
        <begin position="24"/>
        <end position="579"/>
    </location>
</feature>
<dbReference type="InterPro" id="IPR001547">
    <property type="entry name" value="Glyco_hydro_5"/>
</dbReference>
<evidence type="ECO:0000259" key="10">
    <source>
        <dbReference type="PROSITE" id="PS51173"/>
    </source>
</evidence>
<proteinExistence type="inferred from homology"/>
<evidence type="ECO:0000313" key="12">
    <source>
        <dbReference type="Proteomes" id="UP000460272"/>
    </source>
</evidence>
<dbReference type="SUPFAM" id="SSF49384">
    <property type="entry name" value="Carbohydrate-binding domain"/>
    <property type="match status" value="1"/>
</dbReference>
<dbReference type="AlphaFoldDB" id="A0A6P2C345"/>
<dbReference type="GO" id="GO:0030247">
    <property type="term" value="F:polysaccharide binding"/>
    <property type="evidence" value="ECO:0007669"/>
    <property type="project" value="UniProtKB-UniRule"/>
</dbReference>
<reference evidence="11 12" key="1">
    <citation type="submission" date="2018-11" db="EMBL/GenBank/DDBJ databases">
        <title>Trebonia kvetii gen.nov., sp.nov., a novel acidophilic actinobacterium, and proposal of the new actinobacterial family Treboniaceae fam. nov.</title>
        <authorList>
            <person name="Rapoport D."/>
            <person name="Sagova-Mareckova M."/>
            <person name="Sedlacek I."/>
            <person name="Provaznik J."/>
            <person name="Kralova S."/>
            <person name="Pavlinic D."/>
            <person name="Benes V."/>
            <person name="Kopecky J."/>
        </authorList>
    </citation>
    <scope>NUCLEOTIDE SEQUENCE [LARGE SCALE GENOMIC DNA]</scope>
    <source>
        <strain evidence="11 12">15Tr583</strain>
    </source>
</reference>
<evidence type="ECO:0000256" key="5">
    <source>
        <dbReference type="ARBA" id="ARBA00023277"/>
    </source>
</evidence>
<evidence type="ECO:0000313" key="11">
    <source>
        <dbReference type="EMBL" id="TVZ05842.1"/>
    </source>
</evidence>
<dbReference type="PROSITE" id="PS00659">
    <property type="entry name" value="GLYCOSYL_HYDROL_F5"/>
    <property type="match status" value="1"/>
</dbReference>
<dbReference type="InterPro" id="IPR017853">
    <property type="entry name" value="GH"/>
</dbReference>
<dbReference type="OrthoDB" id="182870at2"/>
<dbReference type="InterPro" id="IPR018087">
    <property type="entry name" value="Glyco_hydro_5_CS"/>
</dbReference>
<keyword evidence="12" id="KW-1185">Reference proteome</keyword>
<dbReference type="Gene3D" id="3.20.20.80">
    <property type="entry name" value="Glycosidases"/>
    <property type="match status" value="1"/>
</dbReference>
<evidence type="ECO:0000256" key="2">
    <source>
        <dbReference type="ARBA" id="ARBA00022729"/>
    </source>
</evidence>
<dbReference type="PANTHER" id="PTHR34142">
    <property type="entry name" value="ENDO-BETA-1,4-GLUCANASE A"/>
    <property type="match status" value="1"/>
</dbReference>
<dbReference type="PANTHER" id="PTHR34142:SF1">
    <property type="entry name" value="GLYCOSIDE HYDROLASE FAMILY 5 DOMAIN-CONTAINING PROTEIN"/>
    <property type="match status" value="1"/>
</dbReference>
<accession>A0A6P2C345</accession>
<keyword evidence="3 8" id="KW-0378">Hydrolase</keyword>
<keyword evidence="5 8" id="KW-0119">Carbohydrate metabolism</keyword>
<dbReference type="Gene3D" id="2.60.40.290">
    <property type="match status" value="1"/>
</dbReference>
<evidence type="ECO:0000256" key="6">
    <source>
        <dbReference type="ARBA" id="ARBA00023295"/>
    </source>
</evidence>
<dbReference type="SMART" id="SM00637">
    <property type="entry name" value="CBD_II"/>
    <property type="match status" value="1"/>
</dbReference>
<dbReference type="InterPro" id="IPR001919">
    <property type="entry name" value="CBD2"/>
</dbReference>
<dbReference type="GO" id="GO:0008810">
    <property type="term" value="F:cellulase activity"/>
    <property type="evidence" value="ECO:0007669"/>
    <property type="project" value="UniProtKB-EC"/>
</dbReference>
<feature type="domain" description="CBM2" evidence="10">
    <location>
        <begin position="26"/>
        <end position="131"/>
    </location>
</feature>
<feature type="signal peptide" evidence="9">
    <location>
        <begin position="1"/>
        <end position="23"/>
    </location>
</feature>
<evidence type="ECO:0000256" key="3">
    <source>
        <dbReference type="ARBA" id="ARBA00022801"/>
    </source>
</evidence>
<name>A0A6P2C345_9ACTN</name>
<comment type="catalytic activity">
    <reaction evidence="1 8">
        <text>Endohydrolysis of (1-&gt;4)-beta-D-glucosidic linkages in cellulose, lichenin and cereal beta-D-glucans.</text>
        <dbReference type="EC" id="3.2.1.4"/>
    </reaction>
</comment>
<gene>
    <name evidence="11" type="ORF">EAS64_12420</name>
</gene>
<dbReference type="GO" id="GO:0030245">
    <property type="term" value="P:cellulose catabolic process"/>
    <property type="evidence" value="ECO:0007669"/>
    <property type="project" value="UniProtKB-KW"/>
</dbReference>
<organism evidence="11 12">
    <name type="scientific">Trebonia kvetii</name>
    <dbReference type="NCBI Taxonomy" id="2480626"/>
    <lineage>
        <taxon>Bacteria</taxon>
        <taxon>Bacillati</taxon>
        <taxon>Actinomycetota</taxon>
        <taxon>Actinomycetes</taxon>
        <taxon>Streptosporangiales</taxon>
        <taxon>Treboniaceae</taxon>
        <taxon>Trebonia</taxon>
    </lineage>
</organism>
<evidence type="ECO:0000256" key="1">
    <source>
        <dbReference type="ARBA" id="ARBA00000966"/>
    </source>
</evidence>
<evidence type="ECO:0000256" key="8">
    <source>
        <dbReference type="RuleBase" id="RU361153"/>
    </source>
</evidence>
<keyword evidence="7 8" id="KW-0624">Polysaccharide degradation</keyword>
<comment type="similarity">
    <text evidence="8">Belongs to the glycosyl hydrolase 5 (cellulase A) family.</text>
</comment>
<dbReference type="EC" id="3.2.1.4" evidence="8"/>
<comment type="caution">
    <text evidence="11">The sequence shown here is derived from an EMBL/GenBank/DDBJ whole genome shotgun (WGS) entry which is preliminary data.</text>
</comment>
<keyword evidence="2 9" id="KW-0732">Signal</keyword>
<keyword evidence="4 8" id="KW-0136">Cellulose degradation</keyword>
<dbReference type="InterPro" id="IPR012291">
    <property type="entry name" value="CBM2_carb-bd_dom_sf"/>
</dbReference>
<dbReference type="PROSITE" id="PS51173">
    <property type="entry name" value="CBM2"/>
    <property type="match status" value="1"/>
</dbReference>
<dbReference type="InterPro" id="IPR008965">
    <property type="entry name" value="CBM2/CBM3_carb-bd_dom_sf"/>
</dbReference>
<dbReference type="Proteomes" id="UP000460272">
    <property type="component" value="Unassembled WGS sequence"/>
</dbReference>
<evidence type="ECO:0000256" key="9">
    <source>
        <dbReference type="SAM" id="SignalP"/>
    </source>
</evidence>
<dbReference type="Pfam" id="PF00150">
    <property type="entry name" value="Cellulase"/>
    <property type="match status" value="1"/>
</dbReference>
<evidence type="ECO:0000256" key="7">
    <source>
        <dbReference type="ARBA" id="ARBA00023326"/>
    </source>
</evidence>
<dbReference type="EMBL" id="RPFW01000002">
    <property type="protein sequence ID" value="TVZ05842.1"/>
    <property type="molecule type" value="Genomic_DNA"/>
</dbReference>
<evidence type="ECO:0000256" key="4">
    <source>
        <dbReference type="ARBA" id="ARBA00023001"/>
    </source>
</evidence>
<dbReference type="Pfam" id="PF00553">
    <property type="entry name" value="CBM_2"/>
    <property type="match status" value="1"/>
</dbReference>
<sequence length="579" mass="58631">MITVVLAALLAALGLAVASGAVAVSAVAATSSCAAAYSVPNDWGSGFTASLAVTNNGTAAITGWTVTYTYAGTQTLSSGWNGTWTQSGKTVTVTNASYNGALAAGASASAGANFNYTGTNAAPASVTCTPAGSVTPPPGSINATPASLNVTQGSTGTFTLALSSAPTANETVSIAASGNTGLTASPASLTFTPANFSAPQTVTVTANATGTGTTTFTATGSGYTAATITATEVAQGTGSAPQLHVSGNKLVNTNGSTVVLHGVNRSGTEYKCVQSGGIFDGPNDQASITAIKSWGPVNAVRVPLNEACWNAESYVGSAYAGAAYINAIKSYVSLLNSNGLVAILDLHWTDGTYTGPSSGCSSAQATCQKPMPDAAQAIPFWTSVANTFKGNNAVIFDLFNEPYASRADNNNSAEGWQCWETGSPCTGISYPVAGMQQMINAVRSAGANNVLMLGGEEYSNDLTGWLQYEPTDPDHNLVASWHSYNFNTCSTQSCWTSQVAPVAASVPVVAGEIGESDCAGTYITPLTTWLESAGISFLAWAWNADFPCSSGPGLITDYTGTPTAYGSAYKAILQALPAS</sequence>
<dbReference type="SUPFAM" id="SSF51445">
    <property type="entry name" value="(Trans)glycosidases"/>
    <property type="match status" value="1"/>
</dbReference>
<keyword evidence="6 8" id="KW-0326">Glycosidase</keyword>
<protein>
    <recommendedName>
        <fullName evidence="8">Endoglucanase</fullName>
        <ecNumber evidence="8">3.2.1.4</ecNumber>
    </recommendedName>
</protein>